<name>A0A4Y1MUJ8_9PROT</name>
<organism evidence="2">
    <name type="scientific">Roseomonas mucosa</name>
    <dbReference type="NCBI Taxonomy" id="207340"/>
    <lineage>
        <taxon>Bacteria</taxon>
        <taxon>Pseudomonadati</taxon>
        <taxon>Pseudomonadota</taxon>
        <taxon>Alphaproteobacteria</taxon>
        <taxon>Acetobacterales</taxon>
        <taxon>Roseomonadaceae</taxon>
        <taxon>Roseomonas</taxon>
    </lineage>
</organism>
<reference evidence="2" key="1">
    <citation type="submission" date="2017-12" db="EMBL/GenBank/DDBJ databases">
        <authorList>
            <person name="Martens C."/>
            <person name="Dahlstrom E."/>
            <person name="Barbian K."/>
            <person name="Sykora L."/>
            <person name="Ricklefs S."/>
            <person name="Bruno D."/>
            <person name="Anzick I."/>
            <person name="Myles I."/>
            <person name="Datta S.K."/>
        </authorList>
    </citation>
    <scope>NUCLEOTIDE SEQUENCE</scope>
    <source>
        <strain evidence="2">AD2</strain>
    </source>
</reference>
<protein>
    <submittedName>
        <fullName evidence="2">Uncharacterized protein</fullName>
    </submittedName>
</protein>
<sequence length="91" mass="9874">MFGRCAPWLPAGGEAPPLAPDPLSAGDRSRSPAPGLEWVPVAAVGFRPDPREQVETRGSRKEEKTPCPRWWHGQSAGERCSPARSGISERQ</sequence>
<dbReference type="EMBL" id="CP025189">
    <property type="protein sequence ID" value="AWV21400.1"/>
    <property type="molecule type" value="Genomic_DNA"/>
</dbReference>
<evidence type="ECO:0000313" key="2">
    <source>
        <dbReference type="EMBL" id="AWV21400.1"/>
    </source>
</evidence>
<gene>
    <name evidence="2" type="ORF">RADP37_04207</name>
</gene>
<dbReference type="AlphaFoldDB" id="A0A4Y1MUJ8"/>
<accession>A0A4Y1MUJ8</accession>
<feature type="compositionally biased region" description="Low complexity" evidence="1">
    <location>
        <begin position="1"/>
        <end position="16"/>
    </location>
</feature>
<feature type="compositionally biased region" description="Basic and acidic residues" evidence="1">
    <location>
        <begin position="48"/>
        <end position="66"/>
    </location>
</feature>
<proteinExistence type="predicted"/>
<feature type="region of interest" description="Disordered" evidence="1">
    <location>
        <begin position="1"/>
        <end position="91"/>
    </location>
</feature>
<evidence type="ECO:0000256" key="1">
    <source>
        <dbReference type="SAM" id="MobiDB-lite"/>
    </source>
</evidence>